<evidence type="ECO:0000256" key="8">
    <source>
        <dbReference type="ARBA" id="ARBA00023295"/>
    </source>
</evidence>
<evidence type="ECO:0000256" key="5">
    <source>
        <dbReference type="ARBA" id="ARBA00022638"/>
    </source>
</evidence>
<feature type="chain" id="PRO_5032395455" description="Lysozyme" evidence="11">
    <location>
        <begin position="18"/>
        <end position="573"/>
    </location>
</feature>
<dbReference type="Proteomes" id="UP000663880">
    <property type="component" value="Unassembled WGS sequence"/>
</dbReference>
<evidence type="ECO:0000259" key="12">
    <source>
        <dbReference type="PROSITE" id="PS00128"/>
    </source>
</evidence>
<accession>A0A821L7Q4</accession>
<evidence type="ECO:0000256" key="9">
    <source>
        <dbReference type="ARBA" id="ARBA00031262"/>
    </source>
</evidence>
<evidence type="ECO:0000256" key="1">
    <source>
        <dbReference type="ARBA" id="ARBA00000632"/>
    </source>
</evidence>
<feature type="signal peptide" evidence="11">
    <location>
        <begin position="1"/>
        <end position="17"/>
    </location>
</feature>
<dbReference type="GO" id="GO:0042742">
    <property type="term" value="P:defense response to bacterium"/>
    <property type="evidence" value="ECO:0007669"/>
    <property type="project" value="UniProtKB-KW"/>
</dbReference>
<comment type="catalytic activity">
    <reaction evidence="1">
        <text>Hydrolysis of (1-&gt;4)-beta-linkages between N-acetylmuramic acid and N-acetyl-D-glucosamine residues in a peptidoglycan and between N-acetyl-D-glucosamine residues in chitodextrins.</text>
        <dbReference type="EC" id="3.2.1.17"/>
    </reaction>
</comment>
<evidence type="ECO:0000256" key="10">
    <source>
        <dbReference type="SAM" id="MobiDB-lite"/>
    </source>
</evidence>
<dbReference type="EC" id="3.2.1.17" evidence="2"/>
<dbReference type="PROSITE" id="PS51348">
    <property type="entry name" value="GLYCOSYL_HYDROL_F22_2"/>
    <property type="match status" value="1"/>
</dbReference>
<keyword evidence="8" id="KW-0326">Glycosidase</keyword>
<evidence type="ECO:0000256" key="7">
    <source>
        <dbReference type="ARBA" id="ARBA00023157"/>
    </source>
</evidence>
<evidence type="ECO:0000256" key="3">
    <source>
        <dbReference type="ARBA" id="ARBA00020438"/>
    </source>
</evidence>
<comment type="caution">
    <text evidence="13">The sequence shown here is derived from an EMBL/GenBank/DDBJ whole genome shotgun (WGS) entry which is preliminary data.</text>
</comment>
<proteinExistence type="predicted"/>
<evidence type="ECO:0000256" key="4">
    <source>
        <dbReference type="ARBA" id="ARBA00022529"/>
    </source>
</evidence>
<dbReference type="InterPro" id="IPR019799">
    <property type="entry name" value="Glyco_hydro_22_CS"/>
</dbReference>
<dbReference type="SUPFAM" id="SSF53955">
    <property type="entry name" value="Lysozyme-like"/>
    <property type="match status" value="1"/>
</dbReference>
<name>A0A821L7Q4_9NEOP</name>
<gene>
    <name evidence="13" type="ORF">PMACD_LOCUS416</name>
</gene>
<keyword evidence="14" id="KW-1185">Reference proteome</keyword>
<evidence type="ECO:0000256" key="2">
    <source>
        <dbReference type="ARBA" id="ARBA00012732"/>
    </source>
</evidence>
<dbReference type="CDD" id="cd16899">
    <property type="entry name" value="LYZ_C_invert"/>
    <property type="match status" value="1"/>
</dbReference>
<dbReference type="EMBL" id="CAJOBZ010000001">
    <property type="protein sequence ID" value="CAF4746978.1"/>
    <property type="molecule type" value="Genomic_DNA"/>
</dbReference>
<dbReference type="InterPro" id="IPR023346">
    <property type="entry name" value="Lysozyme-like_dom_sf"/>
</dbReference>
<dbReference type="AlphaFoldDB" id="A0A821L7Q4"/>
<organism evidence="13 14">
    <name type="scientific">Pieris macdunnoughi</name>
    <dbReference type="NCBI Taxonomy" id="345717"/>
    <lineage>
        <taxon>Eukaryota</taxon>
        <taxon>Metazoa</taxon>
        <taxon>Ecdysozoa</taxon>
        <taxon>Arthropoda</taxon>
        <taxon>Hexapoda</taxon>
        <taxon>Insecta</taxon>
        <taxon>Pterygota</taxon>
        <taxon>Neoptera</taxon>
        <taxon>Endopterygota</taxon>
        <taxon>Lepidoptera</taxon>
        <taxon>Glossata</taxon>
        <taxon>Ditrysia</taxon>
        <taxon>Papilionoidea</taxon>
        <taxon>Pieridae</taxon>
        <taxon>Pierinae</taxon>
        <taxon>Pieris</taxon>
    </lineage>
</organism>
<dbReference type="GO" id="GO:0003796">
    <property type="term" value="F:lysozyme activity"/>
    <property type="evidence" value="ECO:0007669"/>
    <property type="project" value="UniProtKB-EC"/>
</dbReference>
<dbReference type="GO" id="GO:0031640">
    <property type="term" value="P:killing of cells of another organism"/>
    <property type="evidence" value="ECO:0007669"/>
    <property type="project" value="UniProtKB-KW"/>
</dbReference>
<sequence>MFGVALLTSTLLAFTESRIYDSCELARDFLKLGVSKEHIATWVCIAYHESRFDTTARNPNSGDHGLLQISELYWCGPGKACGVSCSAFRDDDISDDVECALKIHEEHTRLQGDGFLAWVVYPHYCKHNAKKYLANCDVFLKDTSYKLEERGRFLKSQYHGRMEPTPFFKKYTNIDELQPPNIPINTLLRGIYNDNEEDTKFTNIIKEKNTRNFMTRSQNINKNPQFDWVNTISTISNKDTSNVKITNIDDLMPPVFGTGVLTMPLTTTTIRTTTIDPALIGIKPPNPRKIETNQFRRRMMSLKNNYIQNSSVKLYNFTKLSLPAEVRNTSSVRTLPKSDDHQKGEVNVVSSFKIIHTDNKKEVNYNNSLTSSRFTGPQINGNLSTSYVTPKEMVVSTTTGNKLQVNNQTKKISNNITTNNITSFRHTDLVKPIDTTEKYKSTEMPTTTEFNRRRFYFTPPQVEKTTQYPRTLGPWMSRSTHVTSRSSQTDSSTLRPKISLPKLKSTSLSSTSISVTERTVRTTQSIFDFYLNPTKRPNIIFQFPEFPESPYKVRIFSGGTTTLSPSFLNSRHP</sequence>
<evidence type="ECO:0000313" key="14">
    <source>
        <dbReference type="Proteomes" id="UP000663880"/>
    </source>
</evidence>
<feature type="compositionally biased region" description="Polar residues" evidence="10">
    <location>
        <begin position="477"/>
        <end position="494"/>
    </location>
</feature>
<feature type="region of interest" description="Disordered" evidence="10">
    <location>
        <begin position="471"/>
        <end position="494"/>
    </location>
</feature>
<keyword evidence="7" id="KW-1015">Disulfide bond</keyword>
<dbReference type="PANTHER" id="PTHR11407:SF63">
    <property type="entry name" value="LYSOZYME C"/>
    <property type="match status" value="1"/>
</dbReference>
<dbReference type="Gene3D" id="1.10.530.10">
    <property type="match status" value="1"/>
</dbReference>
<dbReference type="InterPro" id="IPR001916">
    <property type="entry name" value="Glyco_hydro_22"/>
</dbReference>
<dbReference type="SMART" id="SM00263">
    <property type="entry name" value="LYZ1"/>
    <property type="match status" value="1"/>
</dbReference>
<dbReference type="Pfam" id="PF00062">
    <property type="entry name" value="Lys"/>
    <property type="match status" value="1"/>
</dbReference>
<dbReference type="PROSITE" id="PS00128">
    <property type="entry name" value="GLYCOSYL_HYDROL_F22_1"/>
    <property type="match status" value="1"/>
</dbReference>
<dbReference type="OrthoDB" id="195015at2759"/>
<keyword evidence="6" id="KW-0378">Hydrolase</keyword>
<feature type="domain" description="Glycosyl hydrolases family 22 (GH22)" evidence="12">
    <location>
        <begin position="81"/>
        <end position="99"/>
    </location>
</feature>
<evidence type="ECO:0000256" key="11">
    <source>
        <dbReference type="SAM" id="SignalP"/>
    </source>
</evidence>
<keyword evidence="4" id="KW-0929">Antimicrobial</keyword>
<reference evidence="13" key="1">
    <citation type="submission" date="2021-02" db="EMBL/GenBank/DDBJ databases">
        <authorList>
            <person name="Steward A R."/>
        </authorList>
    </citation>
    <scope>NUCLEOTIDE SEQUENCE</scope>
</reference>
<keyword evidence="5" id="KW-0081">Bacteriolytic enzyme</keyword>
<protein>
    <recommendedName>
        <fullName evidence="3">Lysozyme</fullName>
        <ecNumber evidence="2">3.2.1.17</ecNumber>
    </recommendedName>
    <alternativeName>
        <fullName evidence="9">1,4-beta-N-acetylmuramidase</fullName>
    </alternativeName>
</protein>
<evidence type="ECO:0000313" key="13">
    <source>
        <dbReference type="EMBL" id="CAF4746978.1"/>
    </source>
</evidence>
<keyword evidence="11" id="KW-0732">Signal</keyword>
<evidence type="ECO:0000256" key="6">
    <source>
        <dbReference type="ARBA" id="ARBA00022801"/>
    </source>
</evidence>
<dbReference type="PANTHER" id="PTHR11407">
    <property type="entry name" value="LYSOZYME C"/>
    <property type="match status" value="1"/>
</dbReference>